<keyword evidence="4" id="KW-1185">Reference proteome</keyword>
<name>A0ABM9MVU4_9LACO</name>
<dbReference type="EMBL" id="CAUZLY010000007">
    <property type="protein sequence ID" value="CAK1243574.1"/>
    <property type="molecule type" value="Genomic_DNA"/>
</dbReference>
<evidence type="ECO:0000259" key="2">
    <source>
        <dbReference type="Pfam" id="PF08346"/>
    </source>
</evidence>
<organism evidence="3 4">
    <name type="scientific">Fructobacillus cardui</name>
    <dbReference type="NCBI Taxonomy" id="2893170"/>
    <lineage>
        <taxon>Bacteria</taxon>
        <taxon>Bacillati</taxon>
        <taxon>Bacillota</taxon>
        <taxon>Bacilli</taxon>
        <taxon>Lactobacillales</taxon>
        <taxon>Lactobacillaceae</taxon>
        <taxon>Fructobacillus</taxon>
    </lineage>
</organism>
<dbReference type="RefSeq" id="WP_338348011.1">
    <property type="nucleotide sequence ID" value="NZ_CAUZLY010000007.1"/>
</dbReference>
<evidence type="ECO:0000313" key="3">
    <source>
        <dbReference type="EMBL" id="CAK1243574.1"/>
    </source>
</evidence>
<feature type="domain" description="AntA/AntB antirepressor" evidence="2">
    <location>
        <begin position="17"/>
        <end position="86"/>
    </location>
</feature>
<dbReference type="PANTHER" id="PTHR36180">
    <property type="entry name" value="DNA-BINDING PROTEIN-RELATED-RELATED"/>
    <property type="match status" value="1"/>
</dbReference>
<evidence type="ECO:0000259" key="1">
    <source>
        <dbReference type="Pfam" id="PF03374"/>
    </source>
</evidence>
<dbReference type="InterPro" id="IPR005039">
    <property type="entry name" value="Ant_C"/>
</dbReference>
<protein>
    <submittedName>
        <fullName evidence="3">KilAC domain (KilAC)</fullName>
    </submittedName>
</protein>
<dbReference type="PANTHER" id="PTHR36180:SF1">
    <property type="entry name" value="ANTA_ANTB ANTIREPRESSOR DOMAIN-CONTAINING PROTEIN"/>
    <property type="match status" value="1"/>
</dbReference>
<dbReference type="InterPro" id="IPR013557">
    <property type="entry name" value="AntA/B_antirep"/>
</dbReference>
<evidence type="ECO:0000313" key="4">
    <source>
        <dbReference type="Proteomes" id="UP001314200"/>
    </source>
</evidence>
<accession>A0ABM9MVU4</accession>
<proteinExistence type="predicted"/>
<dbReference type="Proteomes" id="UP001314200">
    <property type="component" value="Unassembled WGS sequence"/>
</dbReference>
<comment type="caution">
    <text evidence="3">The sequence shown here is derived from an EMBL/GenBank/DDBJ whole genome shotgun (WGS) entry which is preliminary data.</text>
</comment>
<gene>
    <name evidence="3" type="ORF">R82641_BJNNKPBH_00880</name>
</gene>
<dbReference type="Pfam" id="PF08346">
    <property type="entry name" value="AntA"/>
    <property type="match status" value="1"/>
</dbReference>
<sequence>MNQIIKIKTNKQGEVSVSARELYQALEVKKRFSAWFETNSKQLIEDVDFTSVLSGTEVQNNGGTQVRQLQDYSLTVDAAKQIAMMSGTDKGREIRLYFIEIEKQWNSPELMLSRSLQYANSKLIGYESQIAELTPKAEMNDVFIETGAAIGVREAAKEMNVKQNEFIDHLLNNKYLYRSSGIRGKLQPYKKYVPKFFVLKSGSVNGVEFTPQVLITPYGRQFFYKKFYAPDQMEMSV</sequence>
<dbReference type="Pfam" id="PF03374">
    <property type="entry name" value="ANT"/>
    <property type="match status" value="1"/>
</dbReference>
<reference evidence="3 4" key="1">
    <citation type="submission" date="2023-10" db="EMBL/GenBank/DDBJ databases">
        <authorList>
            <person name="Botero Cardona J."/>
        </authorList>
    </citation>
    <scope>NUCLEOTIDE SEQUENCE [LARGE SCALE GENOMIC DNA]</scope>
    <source>
        <strain evidence="3 4">R-82641</strain>
    </source>
</reference>
<feature type="domain" description="Antirepressor protein C-terminal" evidence="1">
    <location>
        <begin position="127"/>
        <end position="227"/>
    </location>
</feature>